<evidence type="ECO:0000259" key="2">
    <source>
        <dbReference type="Pfam" id="PF07883"/>
    </source>
</evidence>
<evidence type="ECO:0000313" key="3">
    <source>
        <dbReference type="EMBL" id="MFC6034037.1"/>
    </source>
</evidence>
<gene>
    <name evidence="3" type="ORF">ACFMB1_00700</name>
</gene>
<keyword evidence="1" id="KW-0812">Transmembrane</keyword>
<dbReference type="InterPro" id="IPR013096">
    <property type="entry name" value="Cupin_2"/>
</dbReference>
<reference evidence="3 4" key="1">
    <citation type="submission" date="2024-09" db="EMBL/GenBank/DDBJ databases">
        <authorList>
            <person name="Zhang Z.-H."/>
        </authorList>
    </citation>
    <scope>NUCLEOTIDE SEQUENCE [LARGE SCALE GENOMIC DNA]</scope>
    <source>
        <strain evidence="3 4">HHTR114</strain>
    </source>
</reference>
<dbReference type="InterPro" id="IPR011051">
    <property type="entry name" value="RmlC_Cupin_sf"/>
</dbReference>
<evidence type="ECO:0000313" key="4">
    <source>
        <dbReference type="Proteomes" id="UP001596116"/>
    </source>
</evidence>
<keyword evidence="4" id="KW-1185">Reference proteome</keyword>
<feature type="transmembrane region" description="Helical" evidence="1">
    <location>
        <begin position="20"/>
        <end position="42"/>
    </location>
</feature>
<dbReference type="InterPro" id="IPR014710">
    <property type="entry name" value="RmlC-like_jellyroll"/>
</dbReference>
<dbReference type="EMBL" id="JBHPON010000001">
    <property type="protein sequence ID" value="MFC6034037.1"/>
    <property type="molecule type" value="Genomic_DNA"/>
</dbReference>
<feature type="domain" description="Cupin type-2" evidence="2">
    <location>
        <begin position="81"/>
        <end position="148"/>
    </location>
</feature>
<proteinExistence type="predicted"/>
<dbReference type="Gene3D" id="2.60.120.10">
    <property type="entry name" value="Jelly Rolls"/>
    <property type="match status" value="1"/>
</dbReference>
<protein>
    <submittedName>
        <fullName evidence="3">Cupin domain-containing protein</fullName>
    </submittedName>
</protein>
<name>A0ABW1KU21_9PROT</name>
<sequence>MFWRREGGPLDIKDNSLMAWLLRIVAVVLVAAVVVMMFRLWAPSASAEEETSSLPYALDAGWKGEKVCELLFENDETRVGRCTFAPGVGHERHYHPPHYGYILKGGTMRITDADGTREQETPDGASWWSPGVEWHEAVNVGDTTTVYLIFEPKSAVMKEDAQ</sequence>
<comment type="caution">
    <text evidence="3">The sequence shown here is derived from an EMBL/GenBank/DDBJ whole genome shotgun (WGS) entry which is preliminary data.</text>
</comment>
<dbReference type="SUPFAM" id="SSF51182">
    <property type="entry name" value="RmlC-like cupins"/>
    <property type="match status" value="1"/>
</dbReference>
<dbReference type="RefSeq" id="WP_379880666.1">
    <property type="nucleotide sequence ID" value="NZ_JBHPON010000001.1"/>
</dbReference>
<keyword evidence="1" id="KW-1133">Transmembrane helix</keyword>
<accession>A0ABW1KU21</accession>
<keyword evidence="1" id="KW-0472">Membrane</keyword>
<dbReference type="Proteomes" id="UP001596116">
    <property type="component" value="Unassembled WGS sequence"/>
</dbReference>
<evidence type="ECO:0000256" key="1">
    <source>
        <dbReference type="SAM" id="Phobius"/>
    </source>
</evidence>
<organism evidence="3 4">
    <name type="scientific">Hyphococcus aureus</name>
    <dbReference type="NCBI Taxonomy" id="2666033"/>
    <lineage>
        <taxon>Bacteria</taxon>
        <taxon>Pseudomonadati</taxon>
        <taxon>Pseudomonadota</taxon>
        <taxon>Alphaproteobacteria</taxon>
        <taxon>Parvularculales</taxon>
        <taxon>Parvularculaceae</taxon>
        <taxon>Hyphococcus</taxon>
    </lineage>
</organism>
<dbReference type="Pfam" id="PF07883">
    <property type="entry name" value="Cupin_2"/>
    <property type="match status" value="1"/>
</dbReference>